<reference evidence="1 3" key="1">
    <citation type="journal article" date="2020" name="IScience">
        <title>Genome Sequencing of the Endangered Kingdonia uniflora (Circaeasteraceae, Ranunculales) Reveals Potential Mechanisms of Evolutionary Specialization.</title>
        <authorList>
            <person name="Sun Y."/>
            <person name="Deng T."/>
            <person name="Zhang A."/>
            <person name="Moore M.J."/>
            <person name="Landis J.B."/>
            <person name="Lin N."/>
            <person name="Zhang H."/>
            <person name="Zhang X."/>
            <person name="Huang J."/>
            <person name="Zhang X."/>
            <person name="Sun H."/>
            <person name="Wang H."/>
        </authorList>
    </citation>
    <scope>NUCLEOTIDE SEQUENCE [LARGE SCALE GENOMIC DNA]</scope>
    <source>
        <strain evidence="1">TB1705</strain>
        <tissue evidence="1">Leaf</tissue>
    </source>
</reference>
<evidence type="ECO:0000313" key="2">
    <source>
        <dbReference type="EMBL" id="KAF6176697.1"/>
    </source>
</evidence>
<dbReference type="EMBL" id="JACGCM010000252">
    <property type="protein sequence ID" value="KAF6174574.1"/>
    <property type="molecule type" value="Genomic_DNA"/>
</dbReference>
<name>A0A7J7P624_9MAGN</name>
<dbReference type="OrthoDB" id="434723at2759"/>
<dbReference type="EMBL" id="JACGCM010000064">
    <property type="protein sequence ID" value="KAF6176697.1"/>
    <property type="molecule type" value="Genomic_DNA"/>
</dbReference>
<comment type="caution">
    <text evidence="1">The sequence shown here is derived from an EMBL/GenBank/DDBJ whole genome shotgun (WGS) entry which is preliminary data.</text>
</comment>
<evidence type="ECO:0000313" key="3">
    <source>
        <dbReference type="Proteomes" id="UP000541444"/>
    </source>
</evidence>
<dbReference type="AlphaFoldDB" id="A0A7J7P624"/>
<dbReference type="PANTHER" id="PTHR28309:SF1">
    <property type="entry name" value="REQUIRED FOR EXCISION 1-B DOMAIN-CONTAINING PROTEIN"/>
    <property type="match status" value="1"/>
</dbReference>
<sequence length="73" mass="8385">MVSGGDSAYQQVCSDITEEFNNCSTQVLEMEFMKPDLCRDDLARLLKDVQAHEKQKLRMVLFNSVVLVRVIFT</sequence>
<dbReference type="PANTHER" id="PTHR28309">
    <property type="entry name" value="REQUIRED FOR EXCISION 1-B DOMAIN-CONTAINING PROTEIN"/>
    <property type="match status" value="1"/>
</dbReference>
<keyword evidence="3" id="KW-1185">Reference proteome</keyword>
<organism evidence="1 3">
    <name type="scientific">Kingdonia uniflora</name>
    <dbReference type="NCBI Taxonomy" id="39325"/>
    <lineage>
        <taxon>Eukaryota</taxon>
        <taxon>Viridiplantae</taxon>
        <taxon>Streptophyta</taxon>
        <taxon>Embryophyta</taxon>
        <taxon>Tracheophyta</taxon>
        <taxon>Spermatophyta</taxon>
        <taxon>Magnoliopsida</taxon>
        <taxon>Ranunculales</taxon>
        <taxon>Circaeasteraceae</taxon>
        <taxon>Kingdonia</taxon>
    </lineage>
</organism>
<evidence type="ECO:0000313" key="1">
    <source>
        <dbReference type="EMBL" id="KAF6174574.1"/>
    </source>
</evidence>
<dbReference type="Proteomes" id="UP000541444">
    <property type="component" value="Unassembled WGS sequence"/>
</dbReference>
<gene>
    <name evidence="1" type="ORF">GIB67_006226</name>
    <name evidence="2" type="ORF">GIB67_026608</name>
</gene>
<proteinExistence type="predicted"/>
<accession>A0A7J7P624</accession>
<protein>
    <submittedName>
        <fullName evidence="1">Uncharacterized protein</fullName>
    </submittedName>
</protein>
<dbReference type="Pfam" id="PF14966">
    <property type="entry name" value="DNA_repr_REX1B"/>
    <property type="match status" value="1"/>
</dbReference>
<dbReference type="InterPro" id="IPR039491">
    <property type="entry name" value="REX1-B"/>
</dbReference>